<reference evidence="1" key="1">
    <citation type="journal article" date="2020" name="Nature">
        <title>Giant virus diversity and host interactions through global metagenomics.</title>
        <authorList>
            <person name="Schulz F."/>
            <person name="Roux S."/>
            <person name="Paez-Espino D."/>
            <person name="Jungbluth S."/>
            <person name="Walsh D.A."/>
            <person name="Denef V.J."/>
            <person name="McMahon K.D."/>
            <person name="Konstantinidis K.T."/>
            <person name="Eloe-Fadrosh E.A."/>
            <person name="Kyrpides N.C."/>
            <person name="Woyke T."/>
        </authorList>
    </citation>
    <scope>NUCLEOTIDE SEQUENCE</scope>
    <source>
        <strain evidence="1">GVMAG-M-3300023184-50</strain>
    </source>
</reference>
<organism evidence="1">
    <name type="scientific">viral metagenome</name>
    <dbReference type="NCBI Taxonomy" id="1070528"/>
    <lineage>
        <taxon>unclassified sequences</taxon>
        <taxon>metagenomes</taxon>
        <taxon>organismal metagenomes</taxon>
    </lineage>
</organism>
<evidence type="ECO:0000313" key="1">
    <source>
        <dbReference type="EMBL" id="QHT88431.1"/>
    </source>
</evidence>
<dbReference type="EMBL" id="MN740116">
    <property type="protein sequence ID" value="QHT88431.1"/>
    <property type="molecule type" value="Genomic_DNA"/>
</dbReference>
<sequence>MADNPCIMDPKCPPTLKEARELTKTCKQELADKCEETDRAGYCNYKKPSKYNGTRKTCKWLKRNPIIAVTTDITPEDIQIRQHELIRKDPQFVKKFIDANVCEHTPDTLDVRDALYFITKYKKDKDHVIYMPECNESKTYVEEDFIIDWNGKDENYKGSLKFPRGFRKRLQDYKSKLGGKTPWVAILLVLHSDAISDYHSNVLFYYPKTETVERIEAAGYRFPYFDQEELDNRLYRAFKRWGIKFMPTIDVLPRMGPAKIAVLEEENIEGEDISGDPGGFCQTWSYFILDQRFRHPNESAMGLFERVIDKVINSNHTFLEIVRSFHGVIQKAVPKLLKKIGFTGKSSDLDDYFYENYAYIAQTFDLC</sequence>
<name>A0A6C0I600_9ZZZZ</name>
<accession>A0A6C0I600</accession>
<proteinExistence type="predicted"/>
<protein>
    <submittedName>
        <fullName evidence="1">Uncharacterized protein</fullName>
    </submittedName>
</protein>
<dbReference type="AlphaFoldDB" id="A0A6C0I600"/>